<name>A0A124E0N2_9MYCO</name>
<dbReference type="Proteomes" id="UP000069620">
    <property type="component" value="Unassembled WGS sequence"/>
</dbReference>
<accession>A0A124E0N2</accession>
<feature type="compositionally biased region" description="Polar residues" evidence="1">
    <location>
        <begin position="37"/>
        <end position="47"/>
    </location>
</feature>
<keyword evidence="3" id="KW-1185">Reference proteome</keyword>
<dbReference type="AlphaFoldDB" id="A0A124E0N2"/>
<protein>
    <submittedName>
        <fullName evidence="2">Uncharacterized protein</fullName>
    </submittedName>
</protein>
<reference evidence="3" key="2">
    <citation type="submission" date="2016-02" db="EMBL/GenBank/DDBJ databases">
        <title>Draft genome sequence of five rapidly growing Mycobacterium species.</title>
        <authorList>
            <person name="Katahira K."/>
            <person name="Gotou Y."/>
            <person name="Iida K."/>
            <person name="Ogura Y."/>
            <person name="Hayashi T."/>
        </authorList>
    </citation>
    <scope>NUCLEOTIDE SEQUENCE [LARGE SCALE GENOMIC DNA]</scope>
    <source>
        <strain evidence="3">JCM15654</strain>
    </source>
</reference>
<proteinExistence type="predicted"/>
<reference evidence="3" key="1">
    <citation type="journal article" date="2016" name="Genome Announc.">
        <title>Draft Genome Sequences of Five Rapidly Growing Mycobacterium Species, M. thermoresistibile, M. fortuitum subsp. acetamidolyticum, M. canariasense, M. brisbanense, and M. novocastrense.</title>
        <authorList>
            <person name="Katahira K."/>
            <person name="Ogura Y."/>
            <person name="Gotoh Y."/>
            <person name="Hayashi T."/>
        </authorList>
    </citation>
    <scope>NUCLEOTIDE SEQUENCE [LARGE SCALE GENOMIC DNA]</scope>
    <source>
        <strain evidence="3">JCM15654</strain>
    </source>
</reference>
<dbReference type="EMBL" id="BCSX01000045">
    <property type="protein sequence ID" value="GAS91083.1"/>
    <property type="molecule type" value="Genomic_DNA"/>
</dbReference>
<feature type="region of interest" description="Disordered" evidence="1">
    <location>
        <begin position="34"/>
        <end position="59"/>
    </location>
</feature>
<evidence type="ECO:0000313" key="2">
    <source>
        <dbReference type="EMBL" id="GAS91083.1"/>
    </source>
</evidence>
<sequence length="76" mass="8385">MTTFFEKKLFAALISWLMIAERVSGPNSGAMYAKLPSTPNNSGGNDSAHQKAAWADSEKMESSQLLESVRRVMCQM</sequence>
<comment type="caution">
    <text evidence="2">The sequence shown here is derived from an EMBL/GenBank/DDBJ whole genome shotgun (WGS) entry which is preliminary data.</text>
</comment>
<evidence type="ECO:0000313" key="3">
    <source>
        <dbReference type="Proteomes" id="UP000069620"/>
    </source>
</evidence>
<evidence type="ECO:0000256" key="1">
    <source>
        <dbReference type="SAM" id="MobiDB-lite"/>
    </source>
</evidence>
<organism evidence="2 3">
    <name type="scientific">Mycolicibacterium brisbanense</name>
    <dbReference type="NCBI Taxonomy" id="146020"/>
    <lineage>
        <taxon>Bacteria</taxon>
        <taxon>Bacillati</taxon>
        <taxon>Actinomycetota</taxon>
        <taxon>Actinomycetes</taxon>
        <taxon>Mycobacteriales</taxon>
        <taxon>Mycobacteriaceae</taxon>
        <taxon>Mycolicibacterium</taxon>
    </lineage>
</organism>
<gene>
    <name evidence="2" type="ORF">RMCB_5179</name>
</gene>